<evidence type="ECO:0000259" key="1">
    <source>
        <dbReference type="Pfam" id="PF08393"/>
    </source>
</evidence>
<feature type="domain" description="Dynein heavy chain linker" evidence="1">
    <location>
        <begin position="5"/>
        <end position="50"/>
    </location>
</feature>
<keyword evidence="3" id="KW-1185">Reference proteome</keyword>
<proteinExistence type="predicted"/>
<reference evidence="2" key="1">
    <citation type="submission" date="2021-02" db="EMBL/GenBank/DDBJ databases">
        <title>First Annotated Genome of the Yellow-green Alga Tribonema minus.</title>
        <authorList>
            <person name="Mahan K.M."/>
        </authorList>
    </citation>
    <scope>NUCLEOTIDE SEQUENCE</scope>
    <source>
        <strain evidence="2">UTEX B ZZ1240</strain>
    </source>
</reference>
<dbReference type="Pfam" id="PF08393">
    <property type="entry name" value="DHC_N2"/>
    <property type="match status" value="1"/>
</dbReference>
<comment type="caution">
    <text evidence="2">The sequence shown here is derived from an EMBL/GenBank/DDBJ whole genome shotgun (WGS) entry which is preliminary data.</text>
</comment>
<dbReference type="InterPro" id="IPR013602">
    <property type="entry name" value="Dynein_heavy_linker"/>
</dbReference>
<protein>
    <recommendedName>
        <fullName evidence="1">Dynein heavy chain linker domain-containing protein</fullName>
    </recommendedName>
</protein>
<organism evidence="2 3">
    <name type="scientific">Tribonema minus</name>
    <dbReference type="NCBI Taxonomy" id="303371"/>
    <lineage>
        <taxon>Eukaryota</taxon>
        <taxon>Sar</taxon>
        <taxon>Stramenopiles</taxon>
        <taxon>Ochrophyta</taxon>
        <taxon>PX clade</taxon>
        <taxon>Xanthophyceae</taxon>
        <taxon>Tribonematales</taxon>
        <taxon>Tribonemataceae</taxon>
        <taxon>Tribonema</taxon>
    </lineage>
</organism>
<gene>
    <name evidence="2" type="ORF">JKP88DRAFT_290994</name>
</gene>
<evidence type="ECO:0000313" key="2">
    <source>
        <dbReference type="EMBL" id="KAG5180530.1"/>
    </source>
</evidence>
<dbReference type="EMBL" id="JAFCMP010000385">
    <property type="protein sequence ID" value="KAG5180530.1"/>
    <property type="molecule type" value="Genomic_DNA"/>
</dbReference>
<dbReference type="Gene3D" id="1.10.287.2620">
    <property type="match status" value="1"/>
</dbReference>
<name>A0A835YW06_9STRA</name>
<dbReference type="AlphaFoldDB" id="A0A835YW06"/>
<accession>A0A835YW06</accession>
<evidence type="ECO:0000313" key="3">
    <source>
        <dbReference type="Proteomes" id="UP000664859"/>
    </source>
</evidence>
<dbReference type="Proteomes" id="UP000664859">
    <property type="component" value="Unassembled WGS sequence"/>
</dbReference>
<sequence>MGSTIEPDEELTLRQLVDLNVVQHIEQIQEVGVAAEKEYGLERALANMKASD</sequence>